<dbReference type="Pfam" id="PF01497">
    <property type="entry name" value="Peripla_BP_2"/>
    <property type="match status" value="1"/>
</dbReference>
<evidence type="ECO:0000256" key="1">
    <source>
        <dbReference type="SAM" id="SignalP"/>
    </source>
</evidence>
<gene>
    <name evidence="3" type="ORF">DFR39_11438</name>
</gene>
<name>A0A4R6MQK5_9BURK</name>
<dbReference type="PANTHER" id="PTHR30535:SF34">
    <property type="entry name" value="MOLYBDATE-BINDING PROTEIN MOLA"/>
    <property type="match status" value="1"/>
</dbReference>
<evidence type="ECO:0000313" key="3">
    <source>
        <dbReference type="EMBL" id="TDP04549.1"/>
    </source>
</evidence>
<evidence type="ECO:0000313" key="4">
    <source>
        <dbReference type="Proteomes" id="UP000295357"/>
    </source>
</evidence>
<feature type="signal peptide" evidence="1">
    <location>
        <begin position="1"/>
        <end position="25"/>
    </location>
</feature>
<sequence>MGIRMSFLWRAAALALAVVLVPAQAAITVVDLAGRSVTLPDKVERIILGEGRMLSALAVLEGSALPGRVVGMLEDFERLDPTGYELYRQRFPALQQVARLGRGGASFSVEEAISLKPDVAIFSLRGHGPDVNDAATLGRLQAAGISVVYVDFTKNPLEDTARSIELLGRVLGREAQAKAYLGWHRLEMDKVQSRLARVKQRPTVFLESRVGLVPGCCETLTHGMMGLFVEAAGGRNIAASLVPGVHGTVSLEFLLKEQPEVYIGTGIGNPASLAKGAASIALGAGVDASAAADSLARSLRRTGMAQLQAVRSGRAHAVWHHFNYLASNPAALQAMAKWLHPALFADVDPQATLADFYRRFQPIPLTGTYWTSLP</sequence>
<dbReference type="EMBL" id="SNXE01000014">
    <property type="protein sequence ID" value="TDP04549.1"/>
    <property type="molecule type" value="Genomic_DNA"/>
</dbReference>
<organism evidence="3 4">
    <name type="scientific">Roseateles asaccharophilus</name>
    <dbReference type="NCBI Taxonomy" id="582607"/>
    <lineage>
        <taxon>Bacteria</taxon>
        <taxon>Pseudomonadati</taxon>
        <taxon>Pseudomonadota</taxon>
        <taxon>Betaproteobacteria</taxon>
        <taxon>Burkholderiales</taxon>
        <taxon>Sphaerotilaceae</taxon>
        <taxon>Roseateles</taxon>
    </lineage>
</organism>
<comment type="caution">
    <text evidence="3">The sequence shown here is derived from an EMBL/GenBank/DDBJ whole genome shotgun (WGS) entry which is preliminary data.</text>
</comment>
<dbReference type="Gene3D" id="3.40.50.1980">
    <property type="entry name" value="Nitrogenase molybdenum iron protein domain"/>
    <property type="match status" value="2"/>
</dbReference>
<feature type="chain" id="PRO_5020783228" evidence="1">
    <location>
        <begin position="26"/>
        <end position="374"/>
    </location>
</feature>
<accession>A0A4R6MQK5</accession>
<evidence type="ECO:0000259" key="2">
    <source>
        <dbReference type="PROSITE" id="PS50983"/>
    </source>
</evidence>
<proteinExistence type="predicted"/>
<dbReference type="PANTHER" id="PTHR30535">
    <property type="entry name" value="VITAMIN B12-BINDING PROTEIN"/>
    <property type="match status" value="1"/>
</dbReference>
<protein>
    <submittedName>
        <fullName evidence="3">Iron complex transport system substrate-binding protein</fullName>
    </submittedName>
</protein>
<keyword evidence="1" id="KW-0732">Signal</keyword>
<reference evidence="3 4" key="1">
    <citation type="submission" date="2019-03" db="EMBL/GenBank/DDBJ databases">
        <title>Genomic Encyclopedia of Type Strains, Phase IV (KMG-IV): sequencing the most valuable type-strain genomes for metagenomic binning, comparative biology and taxonomic classification.</title>
        <authorList>
            <person name="Goeker M."/>
        </authorList>
    </citation>
    <scope>NUCLEOTIDE SEQUENCE [LARGE SCALE GENOMIC DNA]</scope>
    <source>
        <strain evidence="3 4">DSM 25082</strain>
    </source>
</reference>
<dbReference type="AlphaFoldDB" id="A0A4R6MQK5"/>
<keyword evidence="4" id="KW-1185">Reference proteome</keyword>
<dbReference type="InterPro" id="IPR002491">
    <property type="entry name" value="ABC_transptr_periplasmic_BD"/>
</dbReference>
<dbReference type="Proteomes" id="UP000295357">
    <property type="component" value="Unassembled WGS sequence"/>
</dbReference>
<feature type="domain" description="Fe/B12 periplasmic-binding" evidence="2">
    <location>
        <begin position="45"/>
        <end position="347"/>
    </location>
</feature>
<dbReference type="PROSITE" id="PS50983">
    <property type="entry name" value="FE_B12_PBP"/>
    <property type="match status" value="1"/>
</dbReference>
<dbReference type="SUPFAM" id="SSF53807">
    <property type="entry name" value="Helical backbone' metal receptor"/>
    <property type="match status" value="1"/>
</dbReference>
<dbReference type="InterPro" id="IPR050902">
    <property type="entry name" value="ABC_Transporter_SBP"/>
</dbReference>